<sequence>MKYIRILCLDIRQNLKFYLLGFSLVASTIVFISNGLFIYLLGIVYLFFNAYRQKKSSCSMASYYILFLAACYISVVVSSAWNYRILVFTLIILSCTSFWNSNSLFRFREKYLYYCLNVFPILSIGCLLCYYAGINMFVVEEGDVSWDFSAFFPHPMWMGAAVGLGNVVLTWQVLNASNKVQKLLLGVALLGSIMITVVSGSRTALFASLIAIVILLFTYFTSFWKFLKIVLIIIVLVSATLPFYMSKSGRMMAKFEAGKDSKYGSRTERWETQYAKFKDNPIFGNGFAVNYYNGYRVIGRSETGSGWLSILFQTGLLGAAGMCIILIPLIKRKKYLKHSDKFKLIYCTFAFLSFHSMTEGYILTAGYYLCILFWTEVGYILTFPKFNITSIKYENN</sequence>
<keyword evidence="3 5" id="KW-1133">Transmembrane helix</keyword>
<dbReference type="Pfam" id="PF04932">
    <property type="entry name" value="Wzy_C"/>
    <property type="match status" value="1"/>
</dbReference>
<comment type="caution">
    <text evidence="7">The sequence shown here is derived from an EMBL/GenBank/DDBJ whole genome shotgun (WGS) entry which is preliminary data.</text>
</comment>
<evidence type="ECO:0000256" key="4">
    <source>
        <dbReference type="ARBA" id="ARBA00023136"/>
    </source>
</evidence>
<name>A0ABX2ARN3_9BACT</name>
<feature type="domain" description="O-antigen ligase-related" evidence="6">
    <location>
        <begin position="188"/>
        <end position="321"/>
    </location>
</feature>
<protein>
    <submittedName>
        <fullName evidence="7">O-antigen ligase family protein</fullName>
    </submittedName>
</protein>
<evidence type="ECO:0000256" key="1">
    <source>
        <dbReference type="ARBA" id="ARBA00004141"/>
    </source>
</evidence>
<evidence type="ECO:0000256" key="5">
    <source>
        <dbReference type="SAM" id="Phobius"/>
    </source>
</evidence>
<keyword evidence="8" id="KW-1185">Reference proteome</keyword>
<feature type="transmembrane region" description="Helical" evidence="5">
    <location>
        <begin position="229"/>
        <end position="245"/>
    </location>
</feature>
<gene>
    <name evidence="7" type="ORF">HPS55_02905</name>
</gene>
<keyword evidence="2 5" id="KW-0812">Transmembrane</keyword>
<feature type="transmembrane region" description="Helical" evidence="5">
    <location>
        <begin position="183"/>
        <end position="199"/>
    </location>
</feature>
<evidence type="ECO:0000313" key="7">
    <source>
        <dbReference type="EMBL" id="NPE13285.1"/>
    </source>
</evidence>
<dbReference type="GeneID" id="82156707"/>
<reference evidence="7 8" key="1">
    <citation type="submission" date="2020-05" db="EMBL/GenBank/DDBJ databases">
        <title>Distinct polysaccharide utilization as determinants for interspecies competition between intestinal Prevotella spp.</title>
        <authorList>
            <person name="Galvez E.J.C."/>
            <person name="Iljazovic A."/>
            <person name="Strowig T."/>
        </authorList>
    </citation>
    <scope>NUCLEOTIDE SEQUENCE [LARGE SCALE GENOMIC DNA]</scope>
    <source>
        <strain evidence="7 8">PROD</strain>
    </source>
</reference>
<evidence type="ECO:0000313" key="8">
    <source>
        <dbReference type="Proteomes" id="UP001193734"/>
    </source>
</evidence>
<feature type="transmembrane region" description="Helical" evidence="5">
    <location>
        <begin position="83"/>
        <end position="99"/>
    </location>
</feature>
<dbReference type="GO" id="GO:0016874">
    <property type="term" value="F:ligase activity"/>
    <property type="evidence" value="ECO:0007669"/>
    <property type="project" value="UniProtKB-KW"/>
</dbReference>
<evidence type="ECO:0000256" key="2">
    <source>
        <dbReference type="ARBA" id="ARBA00022692"/>
    </source>
</evidence>
<dbReference type="PANTHER" id="PTHR37422:SF21">
    <property type="entry name" value="EXOQ-LIKE PROTEIN"/>
    <property type="match status" value="1"/>
</dbReference>
<dbReference type="PANTHER" id="PTHR37422">
    <property type="entry name" value="TEICHURONIC ACID BIOSYNTHESIS PROTEIN TUAE"/>
    <property type="match status" value="1"/>
</dbReference>
<dbReference type="EMBL" id="JABKKE010000003">
    <property type="protein sequence ID" value="NPE13285.1"/>
    <property type="molecule type" value="Genomic_DNA"/>
</dbReference>
<feature type="transmembrane region" description="Helical" evidence="5">
    <location>
        <begin position="111"/>
        <end position="134"/>
    </location>
</feature>
<keyword evidence="4 5" id="KW-0472">Membrane</keyword>
<feature type="transmembrane region" description="Helical" evidence="5">
    <location>
        <begin position="310"/>
        <end position="330"/>
    </location>
</feature>
<keyword evidence="7" id="KW-0436">Ligase</keyword>
<feature type="transmembrane region" description="Helical" evidence="5">
    <location>
        <begin position="205"/>
        <end position="222"/>
    </location>
</feature>
<dbReference type="InterPro" id="IPR051533">
    <property type="entry name" value="WaaL-like"/>
</dbReference>
<dbReference type="RefSeq" id="WP_172175812.1">
    <property type="nucleotide sequence ID" value="NZ_CASGKG010000019.1"/>
</dbReference>
<accession>A0ABX2ARN3</accession>
<dbReference type="InterPro" id="IPR007016">
    <property type="entry name" value="O-antigen_ligase-rel_domated"/>
</dbReference>
<proteinExistence type="predicted"/>
<feature type="transmembrane region" description="Helical" evidence="5">
    <location>
        <begin position="60"/>
        <end position="77"/>
    </location>
</feature>
<dbReference type="Proteomes" id="UP001193734">
    <property type="component" value="Unassembled WGS sequence"/>
</dbReference>
<feature type="transmembrane region" description="Helical" evidence="5">
    <location>
        <begin position="364"/>
        <end position="383"/>
    </location>
</feature>
<feature type="transmembrane region" description="Helical" evidence="5">
    <location>
        <begin position="154"/>
        <end position="171"/>
    </location>
</feature>
<organism evidence="7 8">
    <name type="scientific">Xylanibacter rodentium</name>
    <dbReference type="NCBI Taxonomy" id="2736289"/>
    <lineage>
        <taxon>Bacteria</taxon>
        <taxon>Pseudomonadati</taxon>
        <taxon>Bacteroidota</taxon>
        <taxon>Bacteroidia</taxon>
        <taxon>Bacteroidales</taxon>
        <taxon>Prevotellaceae</taxon>
        <taxon>Xylanibacter</taxon>
    </lineage>
</organism>
<evidence type="ECO:0000256" key="3">
    <source>
        <dbReference type="ARBA" id="ARBA00022989"/>
    </source>
</evidence>
<feature type="transmembrane region" description="Helical" evidence="5">
    <location>
        <begin position="20"/>
        <end position="48"/>
    </location>
</feature>
<feature type="transmembrane region" description="Helical" evidence="5">
    <location>
        <begin position="342"/>
        <end position="358"/>
    </location>
</feature>
<comment type="subcellular location">
    <subcellularLocation>
        <location evidence="1">Membrane</location>
        <topology evidence="1">Multi-pass membrane protein</topology>
    </subcellularLocation>
</comment>
<evidence type="ECO:0000259" key="6">
    <source>
        <dbReference type="Pfam" id="PF04932"/>
    </source>
</evidence>